<gene>
    <name evidence="3" type="ordered locus">SELR_pSRC101400</name>
</gene>
<dbReference type="InterPro" id="IPR015797">
    <property type="entry name" value="NUDIX_hydrolase-like_dom_sf"/>
</dbReference>
<dbReference type="CDD" id="cd18873">
    <property type="entry name" value="NUDIX_NadM_like"/>
    <property type="match status" value="1"/>
</dbReference>
<dbReference type="PANTHER" id="PTHR43736:SF4">
    <property type="entry name" value="SLR1690 PROTEIN"/>
    <property type="match status" value="1"/>
</dbReference>
<dbReference type="PANTHER" id="PTHR43736">
    <property type="entry name" value="ADP-RIBOSE PYROPHOSPHATASE"/>
    <property type="match status" value="1"/>
</dbReference>
<evidence type="ECO:0000259" key="2">
    <source>
        <dbReference type="PROSITE" id="PS51462"/>
    </source>
</evidence>
<geneLocation type="plasmid" evidence="3 4">
    <name>pSRC1</name>
</geneLocation>
<dbReference type="InterPro" id="IPR020476">
    <property type="entry name" value="Nudix_hydrolase"/>
</dbReference>
<dbReference type="KEGG" id="sri:SELR_pSRC101400"/>
<dbReference type="HOGENOM" id="CLU_037162_3_0_9"/>
<dbReference type="Gene3D" id="1.10.10.10">
    <property type="entry name" value="Winged helix-like DNA-binding domain superfamily/Winged helix DNA-binding domain"/>
    <property type="match status" value="1"/>
</dbReference>
<feature type="domain" description="Nudix hydrolase" evidence="2">
    <location>
        <begin position="28"/>
        <end position="163"/>
    </location>
</feature>
<protein>
    <submittedName>
        <fullName evidence="3">Putative NUDIX (Nucleoside diphosphate linked to some other moiety X) hydrolases</fullName>
    </submittedName>
</protein>
<dbReference type="GO" id="GO:0016787">
    <property type="term" value="F:hydrolase activity"/>
    <property type="evidence" value="ECO:0007669"/>
    <property type="project" value="UniProtKB-KW"/>
</dbReference>
<dbReference type="InterPro" id="IPR000086">
    <property type="entry name" value="NUDIX_hydrolase_dom"/>
</dbReference>
<evidence type="ECO:0000256" key="1">
    <source>
        <dbReference type="ARBA" id="ARBA00022801"/>
    </source>
</evidence>
<dbReference type="Gene3D" id="3.90.79.10">
    <property type="entry name" value="Nucleoside Triphosphate Pyrophosphohydrolase"/>
    <property type="match status" value="1"/>
</dbReference>
<accession>I0GW10</accession>
<dbReference type="AlphaFoldDB" id="I0GW10"/>
<proteinExistence type="predicted"/>
<keyword evidence="1 3" id="KW-0378">Hydrolase</keyword>
<evidence type="ECO:0000313" key="3">
    <source>
        <dbReference type="EMBL" id="BAL84947.1"/>
    </source>
</evidence>
<reference evidence="3 4" key="1">
    <citation type="submission" date="2011-10" db="EMBL/GenBank/DDBJ databases">
        <title>Whole genome sequence of Selenomonas ruminantium subsp. lactilytica TAM6421.</title>
        <authorList>
            <person name="Oguchi A."/>
            <person name="Ankai A."/>
            <person name="Kaneko J."/>
            <person name="Yamada-Narita S."/>
            <person name="Fukui S."/>
            <person name="Takahashi M."/>
            <person name="Onodera T."/>
            <person name="Kojima S."/>
            <person name="Fushimi T."/>
            <person name="Abe N."/>
            <person name="Kamio Y."/>
            <person name="Yamazaki S."/>
            <person name="Fujita N."/>
        </authorList>
    </citation>
    <scope>NUCLEOTIDE SEQUENCE [LARGE SCALE GENOMIC DNA]</scope>
    <source>
        <strain evidence="4">NBRC 103574 / TAM6421</strain>
        <plasmid evidence="3 4">pSRC1</plasmid>
    </source>
</reference>
<sequence>MTMGTEERSKEEQEFLKNYDVSKYERPSVTADVVIITVDEDNELNVLLIKRGGHPYKDHWAIPGGFLEAGRESIDEAAARELYEETGVKVSDGIDLRQLITVGTPDRDPRTHVVSVVYTALVPKSLLHIQAGDDAKEAMLFKIRKGYDENGDFSTYFVGDKCSITMNNLAFDHGELILTALQRLRGRLNYTQDAFALLKDKSKFDIAELMKVHEAILFQKLDRSNFRKMFLREYVKKHLVKELGKYDAEGKPPTTMYKYLGSAEYNI</sequence>
<dbReference type="InterPro" id="IPR054105">
    <property type="entry name" value="WHD_NrtR"/>
</dbReference>
<dbReference type="InterPro" id="IPR036388">
    <property type="entry name" value="WH-like_DNA-bd_sf"/>
</dbReference>
<dbReference type="PRINTS" id="PR00502">
    <property type="entry name" value="NUDIXFAMILY"/>
</dbReference>
<name>I0GW10_SELRL</name>
<dbReference type="Proteomes" id="UP000007887">
    <property type="component" value="Plasmid pSRC1"/>
</dbReference>
<dbReference type="PROSITE" id="PS51462">
    <property type="entry name" value="NUDIX"/>
    <property type="match status" value="1"/>
</dbReference>
<dbReference type="SUPFAM" id="SSF55811">
    <property type="entry name" value="Nudix"/>
    <property type="match status" value="1"/>
</dbReference>
<evidence type="ECO:0000313" key="4">
    <source>
        <dbReference type="Proteomes" id="UP000007887"/>
    </source>
</evidence>
<keyword evidence="3" id="KW-0614">Plasmid</keyword>
<dbReference type="Pfam" id="PF21906">
    <property type="entry name" value="WHD_NrtR"/>
    <property type="match status" value="1"/>
</dbReference>
<organism evidence="3 4">
    <name type="scientific">Selenomonas ruminantium subsp. lactilytica (strain NBRC 103574 / TAM6421)</name>
    <dbReference type="NCBI Taxonomy" id="927704"/>
    <lineage>
        <taxon>Bacteria</taxon>
        <taxon>Bacillati</taxon>
        <taxon>Bacillota</taxon>
        <taxon>Negativicutes</taxon>
        <taxon>Selenomonadales</taxon>
        <taxon>Selenomonadaceae</taxon>
        <taxon>Selenomonas</taxon>
    </lineage>
</organism>
<dbReference type="PATRIC" id="fig|927704.6.peg.3064"/>
<dbReference type="Pfam" id="PF00293">
    <property type="entry name" value="NUDIX"/>
    <property type="match status" value="1"/>
</dbReference>
<dbReference type="EMBL" id="AP012299">
    <property type="protein sequence ID" value="BAL84947.1"/>
    <property type="molecule type" value="Genomic_DNA"/>
</dbReference>